<accession>A0AAU7QCC1</accession>
<protein>
    <recommendedName>
        <fullName evidence="2">RES domain-containing protein</fullName>
    </recommendedName>
</protein>
<evidence type="ECO:0008006" key="2">
    <source>
        <dbReference type="Google" id="ProtNLM"/>
    </source>
</evidence>
<organism evidence="1">
    <name type="scientific">Acerihabitans sp. KWT182</name>
    <dbReference type="NCBI Taxonomy" id="3157919"/>
    <lineage>
        <taxon>Bacteria</taxon>
        <taxon>Pseudomonadati</taxon>
        <taxon>Pseudomonadota</taxon>
        <taxon>Gammaproteobacteria</taxon>
        <taxon>Enterobacterales</taxon>
        <taxon>Pectobacteriaceae</taxon>
        <taxon>Acerihabitans</taxon>
    </lineage>
</organism>
<evidence type="ECO:0000313" key="1">
    <source>
        <dbReference type="EMBL" id="XBS69856.1"/>
    </source>
</evidence>
<reference evidence="1" key="1">
    <citation type="submission" date="2024-06" db="EMBL/GenBank/DDBJ databases">
        <authorList>
            <person name="Coelho C."/>
            <person name="Bento M."/>
            <person name="Garcia E."/>
            <person name="Camelo A."/>
            <person name="Brandao I."/>
            <person name="Espirito Santo C."/>
            <person name="Trovao J."/>
            <person name="Verissimo A."/>
            <person name="Costa J."/>
            <person name="Tiago I."/>
        </authorList>
    </citation>
    <scope>NUCLEOTIDE SEQUENCE</scope>
    <source>
        <strain evidence="1">KWT182</strain>
    </source>
</reference>
<dbReference type="AlphaFoldDB" id="A0AAU7QCC1"/>
<proteinExistence type="predicted"/>
<gene>
    <name evidence="1" type="ORF">ABK905_00235</name>
</gene>
<sequence length="135" mass="15540">MVLKLSKKYPACTDYYRVQDDFYGGNGIFFNKDPDKDSRYAIPDRSKGALYVSDLPLTACAEMYKGENFIDLEDYYKNCMAVVTAVRDLSIINLAALVPFLHVPLGELMGAITTLHRRWRLYCQNMRMGWSTFRA</sequence>
<dbReference type="EMBL" id="CP157947">
    <property type="protein sequence ID" value="XBS69856.1"/>
    <property type="molecule type" value="Genomic_DNA"/>
</dbReference>
<name>A0AAU7QCC1_9GAMM</name>